<accession>A0ABU6YJU5</accession>
<evidence type="ECO:0000313" key="1">
    <source>
        <dbReference type="EMBL" id="MED6210022.1"/>
    </source>
</evidence>
<keyword evidence="2" id="KW-1185">Reference proteome</keyword>
<name>A0ABU6YJU5_9FABA</name>
<proteinExistence type="predicted"/>
<sequence>FKSSRRRPSAARFNDVVRRVVVVPDHLRRRRPSSPRLRCLTAVLSSVKIKRYLVHFTPSAARFNDLVRRVVAVPGHLRRRRPSSVA</sequence>
<evidence type="ECO:0000313" key="2">
    <source>
        <dbReference type="Proteomes" id="UP001341840"/>
    </source>
</evidence>
<dbReference type="EMBL" id="JASCZI010242184">
    <property type="protein sequence ID" value="MED6210022.1"/>
    <property type="molecule type" value="Genomic_DNA"/>
</dbReference>
<feature type="non-terminal residue" evidence="1">
    <location>
        <position position="1"/>
    </location>
</feature>
<reference evidence="1 2" key="1">
    <citation type="journal article" date="2023" name="Plants (Basel)">
        <title>Bridging the Gap: Combining Genomics and Transcriptomics Approaches to Understand Stylosanthes scabra, an Orphan Legume from the Brazilian Caatinga.</title>
        <authorList>
            <person name="Ferreira-Neto J.R.C."/>
            <person name="da Silva M.D."/>
            <person name="Binneck E."/>
            <person name="de Melo N.F."/>
            <person name="da Silva R.H."/>
            <person name="de Melo A.L.T.M."/>
            <person name="Pandolfi V."/>
            <person name="Bustamante F.O."/>
            <person name="Brasileiro-Vidal A.C."/>
            <person name="Benko-Iseppon A.M."/>
        </authorList>
    </citation>
    <scope>NUCLEOTIDE SEQUENCE [LARGE SCALE GENOMIC DNA]</scope>
    <source>
        <tissue evidence="1">Leaves</tissue>
    </source>
</reference>
<organism evidence="1 2">
    <name type="scientific">Stylosanthes scabra</name>
    <dbReference type="NCBI Taxonomy" id="79078"/>
    <lineage>
        <taxon>Eukaryota</taxon>
        <taxon>Viridiplantae</taxon>
        <taxon>Streptophyta</taxon>
        <taxon>Embryophyta</taxon>
        <taxon>Tracheophyta</taxon>
        <taxon>Spermatophyta</taxon>
        <taxon>Magnoliopsida</taxon>
        <taxon>eudicotyledons</taxon>
        <taxon>Gunneridae</taxon>
        <taxon>Pentapetalae</taxon>
        <taxon>rosids</taxon>
        <taxon>fabids</taxon>
        <taxon>Fabales</taxon>
        <taxon>Fabaceae</taxon>
        <taxon>Papilionoideae</taxon>
        <taxon>50 kb inversion clade</taxon>
        <taxon>dalbergioids sensu lato</taxon>
        <taxon>Dalbergieae</taxon>
        <taxon>Pterocarpus clade</taxon>
        <taxon>Stylosanthes</taxon>
    </lineage>
</organism>
<protein>
    <submittedName>
        <fullName evidence="1">Uncharacterized protein</fullName>
    </submittedName>
</protein>
<gene>
    <name evidence="1" type="ORF">PIB30_060167</name>
</gene>
<dbReference type="Proteomes" id="UP001341840">
    <property type="component" value="Unassembled WGS sequence"/>
</dbReference>
<comment type="caution">
    <text evidence="1">The sequence shown here is derived from an EMBL/GenBank/DDBJ whole genome shotgun (WGS) entry which is preliminary data.</text>
</comment>